<evidence type="ECO:0000313" key="3">
    <source>
        <dbReference type="Proteomes" id="UP001162891"/>
    </source>
</evidence>
<feature type="region of interest" description="Disordered" evidence="1">
    <location>
        <begin position="135"/>
        <end position="162"/>
    </location>
</feature>
<evidence type="ECO:0000313" key="2">
    <source>
        <dbReference type="EMBL" id="BDG06397.1"/>
    </source>
</evidence>
<proteinExistence type="predicted"/>
<sequence>MTATAEKLAARAEDLPEGSFRRKVLEGTQRFKSAWVELGRLLAEVKRKELWREWGYPSFERYCSKELFIRSATADKLTASFAFLERHEPRLVHAPDAEAKAPPFEVIEVLSRAEAAGRLSDSGWRELRDEVLERPPTPAAMNRKLAEKFGPPPAPPAPQKGERLARLAGAARRLADACEEEGAVPRGMAQRAADLARDLEALLEK</sequence>
<dbReference type="EMBL" id="AP025591">
    <property type="protein sequence ID" value="BDG06397.1"/>
    <property type="molecule type" value="Genomic_DNA"/>
</dbReference>
<evidence type="ECO:0000256" key="1">
    <source>
        <dbReference type="SAM" id="MobiDB-lite"/>
    </source>
</evidence>
<organism evidence="2 3">
    <name type="scientific">Anaeromyxobacter oryzae</name>
    <dbReference type="NCBI Taxonomy" id="2918170"/>
    <lineage>
        <taxon>Bacteria</taxon>
        <taxon>Pseudomonadati</taxon>
        <taxon>Myxococcota</taxon>
        <taxon>Myxococcia</taxon>
        <taxon>Myxococcales</taxon>
        <taxon>Cystobacterineae</taxon>
        <taxon>Anaeromyxobacteraceae</taxon>
        <taxon>Anaeromyxobacter</taxon>
    </lineage>
</organism>
<protein>
    <recommendedName>
        <fullName evidence="4">DUF3102 domain-containing protein</fullName>
    </recommendedName>
</protein>
<accession>A0ABM7X3Q0</accession>
<evidence type="ECO:0008006" key="4">
    <source>
        <dbReference type="Google" id="ProtNLM"/>
    </source>
</evidence>
<dbReference type="Proteomes" id="UP001162891">
    <property type="component" value="Chromosome"/>
</dbReference>
<name>A0ABM7X3Q0_9BACT</name>
<reference evidence="3" key="1">
    <citation type="journal article" date="2022" name="Int. J. Syst. Evol. Microbiol.">
        <title>Anaeromyxobacter oryzae sp. nov., Anaeromyxobacter diazotrophicus sp. nov. and Anaeromyxobacter paludicola sp. nov., isolated from paddy soils.</title>
        <authorList>
            <person name="Itoh H."/>
            <person name="Xu Z."/>
            <person name="Mise K."/>
            <person name="Masuda Y."/>
            <person name="Ushijima N."/>
            <person name="Hayakawa C."/>
            <person name="Shiratori Y."/>
            <person name="Senoo K."/>
        </authorList>
    </citation>
    <scope>NUCLEOTIDE SEQUENCE [LARGE SCALE GENOMIC DNA]</scope>
    <source>
        <strain evidence="3">Red232</strain>
    </source>
</reference>
<dbReference type="RefSeq" id="WP_248356151.1">
    <property type="nucleotide sequence ID" value="NZ_AP025591.1"/>
</dbReference>
<keyword evidence="3" id="KW-1185">Reference proteome</keyword>
<gene>
    <name evidence="2" type="ORF">AMOR_53930</name>
</gene>